<dbReference type="Pfam" id="PF03777">
    <property type="entry name" value="ChpA-C"/>
    <property type="match status" value="1"/>
</dbReference>
<keyword evidence="5" id="KW-0130">Cell adhesion</keyword>
<keyword evidence="6 7" id="KW-0034">Amyloid</keyword>
<evidence type="ECO:0000256" key="4">
    <source>
        <dbReference type="ARBA" id="ARBA00022729"/>
    </source>
</evidence>
<comment type="subcellular location">
    <subcellularLocation>
        <location evidence="1">Secreted</location>
        <location evidence="1">Cell wall</location>
    </subcellularLocation>
</comment>
<name>A0ABN6R412_STRNI</name>
<evidence type="ECO:0000256" key="10">
    <source>
        <dbReference type="SAM" id="SignalP"/>
    </source>
</evidence>
<evidence type="ECO:0000313" key="13">
    <source>
        <dbReference type="Proteomes" id="UP001059597"/>
    </source>
</evidence>
<sequence length="203" mass="19490">MRQSLRTCVLMAAASSVLGAGGGTACADAGAGGGASGSPGVLSGNSIQVSVDTPVNACGNSVDGAAALNPAMGNSCGSGVAPAPAVPPPPVAQRPPVSPGKAAEPVRRPEKARARHAAPAPVKPVPEQARPAGHQPAHEAVHRPAPRSVPDQRMGAVARAGASAGSALLASTGTGELGTAAGAGGGLLLGGALLLRRARTRSR</sequence>
<keyword evidence="4 10" id="KW-0732">Signal</keyword>
<evidence type="ECO:0000259" key="11">
    <source>
        <dbReference type="PROSITE" id="PS51884"/>
    </source>
</evidence>
<evidence type="ECO:0000313" key="12">
    <source>
        <dbReference type="EMBL" id="BDM73138.1"/>
    </source>
</evidence>
<evidence type="ECO:0000256" key="6">
    <source>
        <dbReference type="ARBA" id="ARBA00023087"/>
    </source>
</evidence>
<dbReference type="Proteomes" id="UP001059597">
    <property type="component" value="Chromosome"/>
</dbReference>
<evidence type="ECO:0000256" key="7">
    <source>
        <dbReference type="PROSITE-ProRule" id="PRU01232"/>
    </source>
</evidence>
<protein>
    <recommendedName>
        <fullName evidence="11">Chaplin domain-containing protein</fullName>
    </recommendedName>
</protein>
<feature type="compositionally biased region" description="Pro residues" evidence="8">
    <location>
        <begin position="85"/>
        <end position="98"/>
    </location>
</feature>
<organism evidence="12 13">
    <name type="scientific">Streptomyces nigrescens</name>
    <dbReference type="NCBI Taxonomy" id="1920"/>
    <lineage>
        <taxon>Bacteria</taxon>
        <taxon>Bacillati</taxon>
        <taxon>Actinomycetota</taxon>
        <taxon>Actinomycetes</taxon>
        <taxon>Kitasatosporales</taxon>
        <taxon>Streptomycetaceae</taxon>
        <taxon>Streptomyces</taxon>
    </lineage>
</organism>
<feature type="chain" id="PRO_5045823554" description="Chaplin domain-containing protein" evidence="10">
    <location>
        <begin position="20"/>
        <end position="203"/>
    </location>
</feature>
<feature type="domain" description="Chaplin" evidence="11">
    <location>
        <begin position="38"/>
        <end position="78"/>
    </location>
</feature>
<keyword evidence="9" id="KW-1133">Transmembrane helix</keyword>
<gene>
    <name evidence="12" type="ORF">HEK616_66250</name>
</gene>
<keyword evidence="2" id="KW-0134">Cell wall</keyword>
<feature type="region of interest" description="Disordered" evidence="8">
    <location>
        <begin position="85"/>
        <end position="149"/>
    </location>
</feature>
<keyword evidence="9" id="KW-0472">Membrane</keyword>
<feature type="transmembrane region" description="Helical" evidence="9">
    <location>
        <begin position="177"/>
        <end position="195"/>
    </location>
</feature>
<evidence type="ECO:0000256" key="3">
    <source>
        <dbReference type="ARBA" id="ARBA00022525"/>
    </source>
</evidence>
<evidence type="ECO:0000256" key="9">
    <source>
        <dbReference type="SAM" id="Phobius"/>
    </source>
</evidence>
<keyword evidence="9" id="KW-0812">Transmembrane</keyword>
<dbReference type="InterPro" id="IPR005528">
    <property type="entry name" value="ChpA-H"/>
</dbReference>
<accession>A0ABN6R412</accession>
<evidence type="ECO:0000256" key="2">
    <source>
        <dbReference type="ARBA" id="ARBA00022512"/>
    </source>
</evidence>
<feature type="signal peptide" evidence="10">
    <location>
        <begin position="1"/>
        <end position="19"/>
    </location>
</feature>
<dbReference type="PROSITE" id="PS51884">
    <property type="entry name" value="CHAPLIN"/>
    <property type="match status" value="1"/>
</dbReference>
<dbReference type="EMBL" id="AP026073">
    <property type="protein sequence ID" value="BDM73138.1"/>
    <property type="molecule type" value="Genomic_DNA"/>
</dbReference>
<proteinExistence type="predicted"/>
<evidence type="ECO:0000256" key="8">
    <source>
        <dbReference type="SAM" id="MobiDB-lite"/>
    </source>
</evidence>
<keyword evidence="13" id="KW-1185">Reference proteome</keyword>
<reference evidence="12" key="1">
    <citation type="submission" date="2022-06" db="EMBL/GenBank/DDBJ databases">
        <title>Complete genome sequence of Streptomyces nigrescens HEK616.</title>
        <authorList>
            <person name="Asamizu S."/>
            <person name="Onaka H."/>
        </authorList>
    </citation>
    <scope>NUCLEOTIDE SEQUENCE</scope>
    <source>
        <strain evidence="12">HEK616</strain>
    </source>
</reference>
<dbReference type="RefSeq" id="WP_315975460.1">
    <property type="nucleotide sequence ID" value="NZ_AP026073.1"/>
</dbReference>
<keyword evidence="3" id="KW-0964">Secreted</keyword>
<evidence type="ECO:0000256" key="5">
    <source>
        <dbReference type="ARBA" id="ARBA00022889"/>
    </source>
</evidence>
<evidence type="ECO:0000256" key="1">
    <source>
        <dbReference type="ARBA" id="ARBA00004191"/>
    </source>
</evidence>
<dbReference type="PROSITE" id="PS51257">
    <property type="entry name" value="PROKAR_LIPOPROTEIN"/>
    <property type="match status" value="1"/>
</dbReference>